<dbReference type="GO" id="GO:0008270">
    <property type="term" value="F:zinc ion binding"/>
    <property type="evidence" value="ECO:0007669"/>
    <property type="project" value="UniProtKB-KW"/>
</dbReference>
<dbReference type="PANTHER" id="PTHR12109">
    <property type="entry name" value="RING FINGER PROTEIN 141-RELATED"/>
    <property type="match status" value="1"/>
</dbReference>
<dbReference type="Gene3D" id="3.30.40.10">
    <property type="entry name" value="Zinc/RING finger domain, C3HC4 (zinc finger)"/>
    <property type="match status" value="1"/>
</dbReference>
<evidence type="ECO:0000256" key="5">
    <source>
        <dbReference type="PROSITE-ProRule" id="PRU00175"/>
    </source>
</evidence>
<dbReference type="InterPro" id="IPR013083">
    <property type="entry name" value="Znf_RING/FYVE/PHD"/>
</dbReference>
<dbReference type="InterPro" id="IPR001841">
    <property type="entry name" value="Znf_RING"/>
</dbReference>
<comment type="caution">
    <text evidence="7">The sequence shown here is derived from an EMBL/GenBank/DDBJ whole genome shotgun (WGS) entry which is preliminary data.</text>
</comment>
<dbReference type="PROSITE" id="PS50089">
    <property type="entry name" value="ZF_RING_2"/>
    <property type="match status" value="1"/>
</dbReference>
<reference evidence="7 8" key="1">
    <citation type="submission" date="2020-04" db="EMBL/GenBank/DDBJ databases">
        <authorList>
            <person name="Alioto T."/>
            <person name="Alioto T."/>
            <person name="Gomez Garrido J."/>
        </authorList>
    </citation>
    <scope>NUCLEOTIDE SEQUENCE [LARGE SCALE GENOMIC DNA]</scope>
</reference>
<dbReference type="SMART" id="SM00184">
    <property type="entry name" value="RING"/>
    <property type="match status" value="1"/>
</dbReference>
<keyword evidence="3 5" id="KW-0863">Zinc-finger</keyword>
<dbReference type="Proteomes" id="UP000494165">
    <property type="component" value="Unassembled WGS sequence"/>
</dbReference>
<evidence type="ECO:0000259" key="6">
    <source>
        <dbReference type="PROSITE" id="PS50089"/>
    </source>
</evidence>
<evidence type="ECO:0000256" key="2">
    <source>
        <dbReference type="ARBA" id="ARBA00022723"/>
    </source>
</evidence>
<gene>
    <name evidence="7" type="ORF">CLODIP_2_CD08912</name>
</gene>
<organism evidence="7 8">
    <name type="scientific">Cloeon dipterum</name>
    <dbReference type="NCBI Taxonomy" id="197152"/>
    <lineage>
        <taxon>Eukaryota</taxon>
        <taxon>Metazoa</taxon>
        <taxon>Ecdysozoa</taxon>
        <taxon>Arthropoda</taxon>
        <taxon>Hexapoda</taxon>
        <taxon>Insecta</taxon>
        <taxon>Pterygota</taxon>
        <taxon>Palaeoptera</taxon>
        <taxon>Ephemeroptera</taxon>
        <taxon>Pisciforma</taxon>
        <taxon>Baetidae</taxon>
        <taxon>Cloeon</taxon>
    </lineage>
</organism>
<evidence type="ECO:0000256" key="3">
    <source>
        <dbReference type="ARBA" id="ARBA00022771"/>
    </source>
</evidence>
<evidence type="ECO:0000313" key="7">
    <source>
        <dbReference type="EMBL" id="CAB3360233.1"/>
    </source>
</evidence>
<evidence type="ECO:0000256" key="4">
    <source>
        <dbReference type="ARBA" id="ARBA00022833"/>
    </source>
</evidence>
<dbReference type="InterPro" id="IPR017907">
    <property type="entry name" value="Znf_RING_CS"/>
</dbReference>
<dbReference type="GO" id="GO:0051865">
    <property type="term" value="P:protein autoubiquitination"/>
    <property type="evidence" value="ECO:0007669"/>
    <property type="project" value="TreeGrafter"/>
</dbReference>
<dbReference type="PANTHER" id="PTHR12109:SF3">
    <property type="entry name" value="RING FINGER PROTEIN 141"/>
    <property type="match status" value="1"/>
</dbReference>
<proteinExistence type="predicted"/>
<dbReference type="SUPFAM" id="SSF57850">
    <property type="entry name" value="RING/U-box"/>
    <property type="match status" value="1"/>
</dbReference>
<dbReference type="CDD" id="cd16545">
    <property type="entry name" value="RING-HC_RNF141"/>
    <property type="match status" value="1"/>
</dbReference>
<name>A0A8S1BZR5_9INSE</name>
<dbReference type="InterPro" id="IPR047126">
    <property type="entry name" value="RNF141-like"/>
</dbReference>
<sequence>MGQGASDGIPIPDTVGSIIQQARTITDVASLSYDDFLQCVSQLNALCSRCVDSKGRKLVFAVKRGTDSSILWKSTVRIACIRVSIVTNQIESHKVLNLHQLLKVSHTLKGHLVAAESSSSGSHSDLLSSSVLLEDMEVSSCSSGSSVECCICLERKPEVILPCAHSYCLPCIEQWNVNHKTCPICREKLESTDDSWVISEAPDSEEVNQELEKSLLNLSGGNT</sequence>
<dbReference type="EMBL" id="CADEPI010000003">
    <property type="protein sequence ID" value="CAB3360233.1"/>
    <property type="molecule type" value="Genomic_DNA"/>
</dbReference>
<protein>
    <recommendedName>
        <fullName evidence="1">RING finger protein 141</fullName>
    </recommendedName>
</protein>
<keyword evidence="8" id="KW-1185">Reference proteome</keyword>
<dbReference type="InterPro" id="IPR043400">
    <property type="entry name" value="RING-HC_RNF141"/>
</dbReference>
<keyword evidence="4" id="KW-0862">Zinc</keyword>
<dbReference type="AlphaFoldDB" id="A0A8S1BZR5"/>
<evidence type="ECO:0000313" key="8">
    <source>
        <dbReference type="Proteomes" id="UP000494165"/>
    </source>
</evidence>
<evidence type="ECO:0000256" key="1">
    <source>
        <dbReference type="ARBA" id="ARBA00022017"/>
    </source>
</evidence>
<dbReference type="GO" id="GO:0004842">
    <property type="term" value="F:ubiquitin-protein transferase activity"/>
    <property type="evidence" value="ECO:0007669"/>
    <property type="project" value="TreeGrafter"/>
</dbReference>
<keyword evidence="2" id="KW-0479">Metal-binding</keyword>
<feature type="domain" description="RING-type" evidence="6">
    <location>
        <begin position="149"/>
        <end position="186"/>
    </location>
</feature>
<dbReference type="PROSITE" id="PS00518">
    <property type="entry name" value="ZF_RING_1"/>
    <property type="match status" value="1"/>
</dbReference>
<dbReference type="Pfam" id="PF13920">
    <property type="entry name" value="zf-C3HC4_3"/>
    <property type="match status" value="1"/>
</dbReference>
<dbReference type="OrthoDB" id="1630758at2759"/>
<accession>A0A8S1BZR5</accession>